<dbReference type="Gene3D" id="3.10.450.50">
    <property type="match status" value="2"/>
</dbReference>
<dbReference type="SUPFAM" id="SSF54427">
    <property type="entry name" value="NTF2-like"/>
    <property type="match status" value="2"/>
</dbReference>
<organism evidence="2">
    <name type="scientific">marine metagenome</name>
    <dbReference type="NCBI Taxonomy" id="408172"/>
    <lineage>
        <taxon>unclassified sequences</taxon>
        <taxon>metagenomes</taxon>
        <taxon>ecological metagenomes</taxon>
    </lineage>
</organism>
<feature type="domain" description="DUF4440" evidence="1">
    <location>
        <begin position="62"/>
        <end position="147"/>
    </location>
</feature>
<proteinExistence type="predicted"/>
<dbReference type="EMBL" id="UINC01000486">
    <property type="protein sequence ID" value="SUZ56191.1"/>
    <property type="molecule type" value="Genomic_DNA"/>
</dbReference>
<protein>
    <recommendedName>
        <fullName evidence="1">DUF4440 domain-containing protein</fullName>
    </recommendedName>
</protein>
<name>A0A381NNQ9_9ZZZZ</name>
<accession>A0A381NNQ9</accession>
<dbReference type="InterPro" id="IPR027843">
    <property type="entry name" value="DUF4440"/>
</dbReference>
<sequence>MTFRTIVALLAVVAIAACGGAATEEEVEVVQESPLDDAAAVAAMIDEYVLHYNMGHASMAVDYATDGVLLGADGSVVRTAEARLAGAEAAMEFSPELAITTGGVIVLGDDAVAHGSYSVSVTPEGAESVTSTGNWLSRLAKVDGDWKWAVSLINYDTAPPEGLTEPVVEEGEGSGEGVELLEELSGYYETHFNMGHASVVASRYAEDAVAALSGQPKLEGRAAIEENMTARMEALGNPQLKHYVGGARELGDGFVFGGGRYEMTSDSGNSTGWFLVLARSDEDGNLQIHWNASNGLPANN</sequence>
<dbReference type="Pfam" id="PF14534">
    <property type="entry name" value="DUF4440"/>
    <property type="match status" value="1"/>
</dbReference>
<dbReference type="AlphaFoldDB" id="A0A381NNQ9"/>
<dbReference type="PROSITE" id="PS51257">
    <property type="entry name" value="PROKAR_LIPOPROTEIN"/>
    <property type="match status" value="1"/>
</dbReference>
<evidence type="ECO:0000313" key="2">
    <source>
        <dbReference type="EMBL" id="SUZ56191.1"/>
    </source>
</evidence>
<reference evidence="2" key="1">
    <citation type="submission" date="2018-05" db="EMBL/GenBank/DDBJ databases">
        <authorList>
            <person name="Lanie J.A."/>
            <person name="Ng W.-L."/>
            <person name="Kazmierczak K.M."/>
            <person name="Andrzejewski T.M."/>
            <person name="Davidsen T.M."/>
            <person name="Wayne K.J."/>
            <person name="Tettelin H."/>
            <person name="Glass J.I."/>
            <person name="Rusch D."/>
            <person name="Podicherti R."/>
            <person name="Tsui H.-C.T."/>
            <person name="Winkler M.E."/>
        </authorList>
    </citation>
    <scope>NUCLEOTIDE SEQUENCE</scope>
</reference>
<dbReference type="InterPro" id="IPR032710">
    <property type="entry name" value="NTF2-like_dom_sf"/>
</dbReference>
<evidence type="ECO:0000259" key="1">
    <source>
        <dbReference type="Pfam" id="PF14534"/>
    </source>
</evidence>
<gene>
    <name evidence="2" type="ORF">METZ01_LOCUS9045</name>
</gene>